<dbReference type="Proteomes" id="UP000201566">
    <property type="component" value="Segment"/>
</dbReference>
<sequence>MDNKSGEQPVPGASLWDGSILCDDALDALFHALASADVASAAAARLVCRRWGEIGARALAAARRQMSTAAAAPSGRCSHFYTAQAEITCALALDSRPRLMRALDAGPAGVDDPIHLFRLNHLLASTGAEVGVVATEKRVRRHAAFDSYVRCDVAVESHTGVPPIELAVFYGAVSCFDFLVERGARLDPARVDGLLTRFLASCPWVNARVCVGLACRDPLGICVARGSAGIIRCIDPAPIVRRLLATLPPCPPGTRRIPRDTVHPLVSLATHLALMGTRATPVRAPLYGEVRSLAALLIDAGYATDVAHAHGFGLTNSGGVTFNAGLTVDKVVALSTATVHEIIHVIGCNNDLVGAILDSAPMPGHGAGAGAGAAAIGGIPRADIVCCFSDAARSSRT</sequence>
<name>S4VYL0_9VIRU</name>
<organism evidence="1 2">
    <name type="scientific">Pandoravirus dulcis</name>
    <dbReference type="NCBI Taxonomy" id="1349409"/>
    <lineage>
        <taxon>Viruses</taxon>
        <taxon>Pandoravirus</taxon>
    </lineage>
</organism>
<protein>
    <recommendedName>
        <fullName evidence="3">F-box incomplete domain containing protein</fullName>
    </recommendedName>
</protein>
<evidence type="ECO:0000313" key="2">
    <source>
        <dbReference type="Proteomes" id="UP000201566"/>
    </source>
</evidence>
<reference evidence="1 2" key="1">
    <citation type="journal article" date="2013" name="Science">
        <title>Pandoraviruses: amoeba viruses with genomes up to 2.5 Mb reaching that of parasitic eukaryotes.</title>
        <authorList>
            <person name="Philippe N."/>
            <person name="Legendre M."/>
            <person name="Doutre G."/>
            <person name="Coute Y."/>
            <person name="Poirot O."/>
            <person name="Lescot M."/>
            <person name="Arslan D."/>
            <person name="Seltzer V."/>
            <person name="Bertaux L."/>
            <person name="Bruley C."/>
            <person name="Garin J."/>
            <person name="Claverie J.M."/>
            <person name="Abergel C."/>
        </authorList>
    </citation>
    <scope>NUCLEOTIDE SEQUENCE [LARGE SCALE GENOMIC DNA]</scope>
    <source>
        <strain evidence="1">Melbourne</strain>
    </source>
</reference>
<gene>
    <name evidence="1" type="ORF">pdul_cds_918</name>
</gene>
<dbReference type="GeneID" id="16512576"/>
<dbReference type="KEGG" id="vg:16512576"/>
<accession>S4VYL0</accession>
<proteinExistence type="predicted"/>
<dbReference type="EMBL" id="KC977570">
    <property type="protein sequence ID" value="AGO83156.1"/>
    <property type="molecule type" value="Genomic_DNA"/>
</dbReference>
<evidence type="ECO:0000313" key="1">
    <source>
        <dbReference type="EMBL" id="AGO83156.1"/>
    </source>
</evidence>
<dbReference type="RefSeq" id="YP_008319825.1">
    <property type="nucleotide sequence ID" value="NC_021858.1"/>
</dbReference>
<evidence type="ECO:0008006" key="3">
    <source>
        <dbReference type="Google" id="ProtNLM"/>
    </source>
</evidence>